<dbReference type="Gene3D" id="1.10.150.130">
    <property type="match status" value="1"/>
</dbReference>
<dbReference type="InterPro" id="IPR035386">
    <property type="entry name" value="Arm-DNA-bind_5"/>
</dbReference>
<dbReference type="PROSITE" id="PS51898">
    <property type="entry name" value="TYR_RECOMBINASE"/>
    <property type="match status" value="1"/>
</dbReference>
<evidence type="ECO:0000256" key="2">
    <source>
        <dbReference type="ARBA" id="ARBA00023125"/>
    </source>
</evidence>
<evidence type="ECO:0000256" key="1">
    <source>
        <dbReference type="ARBA" id="ARBA00008857"/>
    </source>
</evidence>
<protein>
    <submittedName>
        <fullName evidence="5">Site-specific integrase</fullName>
    </submittedName>
</protein>
<dbReference type="SUPFAM" id="SSF56349">
    <property type="entry name" value="DNA breaking-rejoining enzymes"/>
    <property type="match status" value="1"/>
</dbReference>
<dbReference type="PANTHER" id="PTHR30349:SF64">
    <property type="entry name" value="PROPHAGE INTEGRASE INTD-RELATED"/>
    <property type="match status" value="1"/>
</dbReference>
<dbReference type="InterPro" id="IPR010998">
    <property type="entry name" value="Integrase_recombinase_N"/>
</dbReference>
<sequence>MTIQKINIRFILYKNRKRADNKVSILVRITYGGKRKQISSGLFINSANWNSKQQSVKPPEPDSEYINSQLSLIKTKINRAFLLLQVKEEAFNVDDIYSLYKGVKTQKEYNIVEFFERYLKKLKTLINIDIKQVTWSKFNYIKKDVKSFIKWQFKTNDYPLKKLELQFLYDFEYYLKVEKNQKQITINKSLQRFRRVVRTALAENYLDKDPFILYKTKTVRTEVVFLSPEELVLLEQHEFMQSRLQFIKELFVFSCYTGLPYNELMSLKQSNIVKGFDGNLWIKMKREKTSKELSIPLLPKALEVLENYQNGDTYIFPRISNQRYNSYLKEIADLVGIEKRLTTHMARRTFASTVLLYNDVPMEIVSELLGHSSMKITQDSYGKVVQKKISLEMNRLKGGE</sequence>
<dbReference type="InterPro" id="IPR013762">
    <property type="entry name" value="Integrase-like_cat_sf"/>
</dbReference>
<dbReference type="CDD" id="cd01185">
    <property type="entry name" value="INTN1_C_like"/>
    <property type="match status" value="1"/>
</dbReference>
<keyword evidence="2" id="KW-0238">DNA-binding</keyword>
<dbReference type="InterPro" id="IPR011010">
    <property type="entry name" value="DNA_brk_join_enz"/>
</dbReference>
<feature type="domain" description="Tyr recombinase" evidence="4">
    <location>
        <begin position="221"/>
        <end position="394"/>
    </location>
</feature>
<accession>A0ABY9Y722</accession>
<dbReference type="Proteomes" id="UP001303407">
    <property type="component" value="Chromosome"/>
</dbReference>
<evidence type="ECO:0000313" key="6">
    <source>
        <dbReference type="Proteomes" id="UP001303407"/>
    </source>
</evidence>
<dbReference type="InterPro" id="IPR050090">
    <property type="entry name" value="Tyrosine_recombinase_XerCD"/>
</dbReference>
<evidence type="ECO:0000259" key="4">
    <source>
        <dbReference type="PROSITE" id="PS51898"/>
    </source>
</evidence>
<dbReference type="Pfam" id="PF17293">
    <property type="entry name" value="Arm-DNA-bind_5"/>
    <property type="match status" value="1"/>
</dbReference>
<dbReference type="Pfam" id="PF00589">
    <property type="entry name" value="Phage_integrase"/>
    <property type="match status" value="1"/>
</dbReference>
<gene>
    <name evidence="5" type="ORF">RHP49_06310</name>
</gene>
<dbReference type="Pfam" id="PF13102">
    <property type="entry name" value="Phage_int_SAM_5"/>
    <property type="match status" value="1"/>
</dbReference>
<dbReference type="Gene3D" id="1.10.443.10">
    <property type="entry name" value="Intergrase catalytic core"/>
    <property type="match status" value="1"/>
</dbReference>
<evidence type="ECO:0000256" key="3">
    <source>
        <dbReference type="ARBA" id="ARBA00023172"/>
    </source>
</evidence>
<evidence type="ECO:0000313" key="5">
    <source>
        <dbReference type="EMBL" id="WNH13867.1"/>
    </source>
</evidence>
<keyword evidence="3" id="KW-0233">DNA recombination</keyword>
<dbReference type="EMBL" id="CP134536">
    <property type="protein sequence ID" value="WNH13867.1"/>
    <property type="molecule type" value="Genomic_DNA"/>
</dbReference>
<dbReference type="InterPro" id="IPR025269">
    <property type="entry name" value="SAM-like_dom"/>
</dbReference>
<comment type="similarity">
    <text evidence="1">Belongs to the 'phage' integrase family.</text>
</comment>
<reference evidence="5 6" key="1">
    <citation type="submission" date="2023-09" db="EMBL/GenBank/DDBJ databases">
        <title>Thalassobella suaedae gen. nov., sp. nov., a marine bacterium of the family Flavobacteriaceae isolated from a halophyte Suaeda japonica.</title>
        <authorList>
            <person name="Lee S.Y."/>
            <person name="Hwang C.Y."/>
        </authorList>
    </citation>
    <scope>NUCLEOTIDE SEQUENCE [LARGE SCALE GENOMIC DNA]</scope>
    <source>
        <strain evidence="5 6">HL-DH10</strain>
    </source>
</reference>
<name>A0ABY9Y722_9FLAO</name>
<proteinExistence type="inferred from homology"/>
<dbReference type="InterPro" id="IPR002104">
    <property type="entry name" value="Integrase_catalytic"/>
</dbReference>
<organism evidence="5 6">
    <name type="scientific">Thalassobellus suaedae</name>
    <dbReference type="NCBI Taxonomy" id="3074124"/>
    <lineage>
        <taxon>Bacteria</taxon>
        <taxon>Pseudomonadati</taxon>
        <taxon>Bacteroidota</taxon>
        <taxon>Flavobacteriia</taxon>
        <taxon>Flavobacteriales</taxon>
        <taxon>Flavobacteriaceae</taxon>
        <taxon>Thalassobellus</taxon>
    </lineage>
</organism>
<keyword evidence="6" id="KW-1185">Reference proteome</keyword>
<dbReference type="PANTHER" id="PTHR30349">
    <property type="entry name" value="PHAGE INTEGRASE-RELATED"/>
    <property type="match status" value="1"/>
</dbReference>
<dbReference type="RefSeq" id="WP_415863854.1">
    <property type="nucleotide sequence ID" value="NZ_CP134536.1"/>
</dbReference>